<reference evidence="9 10" key="1">
    <citation type="journal article" date="2013" name="Biodegradation">
        <title>Occurrence of 4-tert-butylphenol (4-t-BP) biodegradation in an aquatic sample caused by the presence of Spirodela polyrrhiza and isolation of a 4-t-BP-utilizing bacterium.</title>
        <authorList>
            <person name="Ogata Y."/>
            <person name="Toyama T."/>
            <person name="Yu N."/>
            <person name="Wang X."/>
            <person name="Sei K."/>
            <person name="Ike M."/>
        </authorList>
    </citation>
    <scope>NUCLEOTIDE SEQUENCE [LARGE SCALE GENOMIC DNA]</scope>
    <source>
        <strain evidence="9 10">OMI</strain>
    </source>
</reference>
<feature type="transmembrane region" description="Helical" evidence="7">
    <location>
        <begin position="276"/>
        <end position="294"/>
    </location>
</feature>
<evidence type="ECO:0000313" key="9">
    <source>
        <dbReference type="EMBL" id="GAY23651.1"/>
    </source>
</evidence>
<dbReference type="GO" id="GO:0016413">
    <property type="term" value="F:O-acetyltransferase activity"/>
    <property type="evidence" value="ECO:0007669"/>
    <property type="project" value="TreeGrafter"/>
</dbReference>
<protein>
    <recommendedName>
        <fullName evidence="8">Acyltransferase 3 domain-containing protein</fullName>
    </recommendedName>
</protein>
<feature type="transmembrane region" description="Helical" evidence="7">
    <location>
        <begin position="237"/>
        <end position="256"/>
    </location>
</feature>
<keyword evidence="3" id="KW-1003">Cell membrane</keyword>
<feature type="transmembrane region" description="Helical" evidence="7">
    <location>
        <begin position="191"/>
        <end position="207"/>
    </location>
</feature>
<feature type="transmembrane region" description="Helical" evidence="7">
    <location>
        <begin position="214"/>
        <end position="231"/>
    </location>
</feature>
<comment type="subcellular location">
    <subcellularLocation>
        <location evidence="1">Cell membrane</location>
        <topology evidence="1">Multi-pass membrane protein</topology>
    </subcellularLocation>
</comment>
<dbReference type="EMBL" id="BEWI01000032">
    <property type="protein sequence ID" value="GAY23651.1"/>
    <property type="molecule type" value="Genomic_DNA"/>
</dbReference>
<evidence type="ECO:0000259" key="8">
    <source>
        <dbReference type="Pfam" id="PF01757"/>
    </source>
</evidence>
<feature type="transmembrane region" description="Helical" evidence="7">
    <location>
        <begin position="300"/>
        <end position="319"/>
    </location>
</feature>
<feature type="transmembrane region" description="Helical" evidence="7">
    <location>
        <begin position="28"/>
        <end position="50"/>
    </location>
</feature>
<evidence type="ECO:0000256" key="6">
    <source>
        <dbReference type="ARBA" id="ARBA00023136"/>
    </source>
</evidence>
<organism evidence="9 10">
    <name type="scientific">Sphingobium fuliginis (strain ATCC 27551)</name>
    <dbReference type="NCBI Taxonomy" id="336203"/>
    <lineage>
        <taxon>Bacteria</taxon>
        <taxon>Pseudomonadati</taxon>
        <taxon>Pseudomonadota</taxon>
        <taxon>Alphaproteobacteria</taxon>
        <taxon>Sphingomonadales</taxon>
        <taxon>Sphingomonadaceae</taxon>
        <taxon>Sphingobium</taxon>
    </lineage>
</organism>
<evidence type="ECO:0000256" key="1">
    <source>
        <dbReference type="ARBA" id="ARBA00004651"/>
    </source>
</evidence>
<keyword evidence="5 7" id="KW-1133">Transmembrane helix</keyword>
<feature type="transmembrane region" description="Helical" evidence="7">
    <location>
        <begin position="129"/>
        <end position="150"/>
    </location>
</feature>
<evidence type="ECO:0000256" key="5">
    <source>
        <dbReference type="ARBA" id="ARBA00022989"/>
    </source>
</evidence>
<dbReference type="PANTHER" id="PTHR40074:SF4">
    <property type="entry name" value="INNER MEMBRANE PROTEIN YCFT"/>
    <property type="match status" value="1"/>
</dbReference>
<sequence length="347" mass="38383">MRKENRVAHGSVKEDEGRIDWLDVAKGLSILLVVFHHAALTGASIGHGWAVFSTLDALAKPVRMPLFFAIAGLFAAGALSRSWGRLLTGRVANLVWLYSLWTVIYWLFFRYFDPTDGLKPLGLSKWQLIYMWIIPPSGQWFLWLMAIYLVLAKAIARFRSPVHLSAIFLLCALSAGPVAELPHYPWRNGLLYAPFFIGGAWYGRALAERAPRHAATLIVGGTAGFAALLMLTRHPGAQIGLSMAGLMAAVGVALLLSRISWLKGPLIFFGRRTLNIYLGHGLVIAALSMPLSVLPLGDHAFLWVTPFLMLFSLFGSLVLHDRAGSLGRMWLYSDEGMRQSLPKRFSI</sequence>
<dbReference type="AlphaFoldDB" id="A0A292ZL98"/>
<reference evidence="9 10" key="2">
    <citation type="journal article" date="2013" name="Environ. Sci. Technol.">
        <title>The 4-tert-butylphenol-utilizing bacterium Sphingobium fuliginis OMI can degrade bisphenols via phenolic ring hydroxylation and meta-cleavage pathway.</title>
        <authorList>
            <person name="Ogata Y."/>
            <person name="Goda S."/>
            <person name="Toyama T."/>
            <person name="Sei K."/>
            <person name="Ike M."/>
        </authorList>
    </citation>
    <scope>NUCLEOTIDE SEQUENCE [LARGE SCALE GENOMIC DNA]</scope>
    <source>
        <strain evidence="9 10">OMI</strain>
    </source>
</reference>
<evidence type="ECO:0000256" key="7">
    <source>
        <dbReference type="SAM" id="Phobius"/>
    </source>
</evidence>
<evidence type="ECO:0000313" key="10">
    <source>
        <dbReference type="Proteomes" id="UP000221538"/>
    </source>
</evidence>
<comment type="caution">
    <text evidence="9">The sequence shown here is derived from an EMBL/GenBank/DDBJ whole genome shotgun (WGS) entry which is preliminary data.</text>
</comment>
<keyword evidence="6 7" id="KW-0472">Membrane</keyword>
<comment type="similarity">
    <text evidence="2">Belongs to the acyltransferase 3 family.</text>
</comment>
<dbReference type="Pfam" id="PF01757">
    <property type="entry name" value="Acyl_transf_3"/>
    <property type="match status" value="1"/>
</dbReference>
<gene>
    <name evidence="9" type="ORF">SFOMI_4229</name>
</gene>
<name>A0A292ZL98_SPHSA</name>
<dbReference type="GO" id="GO:0005886">
    <property type="term" value="C:plasma membrane"/>
    <property type="evidence" value="ECO:0007669"/>
    <property type="project" value="UniProtKB-SubCell"/>
</dbReference>
<evidence type="ECO:0000256" key="4">
    <source>
        <dbReference type="ARBA" id="ARBA00022692"/>
    </source>
</evidence>
<keyword evidence="4 7" id="KW-0812">Transmembrane</keyword>
<dbReference type="InterPro" id="IPR002656">
    <property type="entry name" value="Acyl_transf_3_dom"/>
</dbReference>
<feature type="domain" description="Acyltransferase 3" evidence="8">
    <location>
        <begin position="19"/>
        <end position="319"/>
    </location>
</feature>
<feature type="transmembrane region" description="Helical" evidence="7">
    <location>
        <begin position="62"/>
        <end position="79"/>
    </location>
</feature>
<feature type="transmembrane region" description="Helical" evidence="7">
    <location>
        <begin position="91"/>
        <end position="109"/>
    </location>
</feature>
<accession>A0A292ZL98</accession>
<proteinExistence type="inferred from homology"/>
<dbReference type="RefSeq" id="WP_099186516.1">
    <property type="nucleotide sequence ID" value="NZ_BEWI01000032.1"/>
</dbReference>
<dbReference type="Proteomes" id="UP000221538">
    <property type="component" value="Unassembled WGS sequence"/>
</dbReference>
<evidence type="ECO:0000256" key="2">
    <source>
        <dbReference type="ARBA" id="ARBA00007400"/>
    </source>
</evidence>
<dbReference type="GO" id="GO:0009246">
    <property type="term" value="P:enterobacterial common antigen biosynthetic process"/>
    <property type="evidence" value="ECO:0007669"/>
    <property type="project" value="TreeGrafter"/>
</dbReference>
<evidence type="ECO:0000256" key="3">
    <source>
        <dbReference type="ARBA" id="ARBA00022475"/>
    </source>
</evidence>
<dbReference type="PANTHER" id="PTHR40074">
    <property type="entry name" value="O-ACETYLTRANSFERASE WECH"/>
    <property type="match status" value="1"/>
</dbReference>
<feature type="transmembrane region" description="Helical" evidence="7">
    <location>
        <begin position="162"/>
        <end position="179"/>
    </location>
</feature>